<organism evidence="2 3">
    <name type="scientific">Candidatus Fonsibacter lacus</name>
    <dbReference type="NCBI Taxonomy" id="2576439"/>
    <lineage>
        <taxon>Bacteria</taxon>
        <taxon>Pseudomonadati</taxon>
        <taxon>Pseudomonadota</taxon>
        <taxon>Alphaproteobacteria</taxon>
        <taxon>Candidatus Pelagibacterales</taxon>
        <taxon>Candidatus Pelagibacterales incertae sedis</taxon>
        <taxon>Candidatus Fonsibacter</taxon>
    </lineage>
</organism>
<feature type="domain" description="DSBA-like thioredoxin" evidence="1">
    <location>
        <begin position="10"/>
        <end position="94"/>
    </location>
</feature>
<evidence type="ECO:0000259" key="1">
    <source>
        <dbReference type="Pfam" id="PF01323"/>
    </source>
</evidence>
<dbReference type="PANTHER" id="PTHR42943:SF2">
    <property type="entry name" value="GLUTATHIONE S-TRANSFERASE KAPPA 1"/>
    <property type="match status" value="1"/>
</dbReference>
<dbReference type="GO" id="GO:0004364">
    <property type="term" value="F:glutathione transferase activity"/>
    <property type="evidence" value="ECO:0007669"/>
    <property type="project" value="TreeGrafter"/>
</dbReference>
<name>A0A966HS70_9PROT</name>
<dbReference type="EMBL" id="RGOB01000230">
    <property type="protein sequence ID" value="NCU53602.1"/>
    <property type="molecule type" value="Genomic_DNA"/>
</dbReference>
<reference evidence="2" key="1">
    <citation type="submission" date="2018-10" db="EMBL/GenBank/DDBJ databases">
        <title>Iterative Subtractive Binning of Freshwater Chronoseries Metagenomes Recovers Nearly Complete Genomes from over Four Hundred Novel Species.</title>
        <authorList>
            <person name="Rodriguez-R L.M."/>
            <person name="Tsementzi D."/>
            <person name="Luo C."/>
            <person name="Konstantinidis K.T."/>
        </authorList>
    </citation>
    <scope>NUCLEOTIDE SEQUENCE</scope>
    <source>
        <strain evidence="2">WB8_2A_004</strain>
    </source>
</reference>
<comment type="caution">
    <text evidence="2">The sequence shown here is derived from an EMBL/GenBank/DDBJ whole genome shotgun (WGS) entry which is preliminary data.</text>
</comment>
<protein>
    <submittedName>
        <fullName evidence="2">2-hydroxychromene-2-carboxylate isomerase</fullName>
    </submittedName>
</protein>
<dbReference type="PANTHER" id="PTHR42943">
    <property type="entry name" value="GLUTATHIONE S-TRANSFERASE KAPPA"/>
    <property type="match status" value="1"/>
</dbReference>
<evidence type="ECO:0000313" key="3">
    <source>
        <dbReference type="Proteomes" id="UP000747791"/>
    </source>
</evidence>
<dbReference type="SUPFAM" id="SSF52833">
    <property type="entry name" value="Thioredoxin-like"/>
    <property type="match status" value="1"/>
</dbReference>
<dbReference type="Pfam" id="PF01323">
    <property type="entry name" value="DSBA"/>
    <property type="match status" value="1"/>
</dbReference>
<gene>
    <name evidence="2" type="ORF">EBX74_04925</name>
</gene>
<evidence type="ECO:0000313" key="2">
    <source>
        <dbReference type="EMBL" id="NCU53602.1"/>
    </source>
</evidence>
<keyword evidence="2" id="KW-0413">Isomerase</keyword>
<dbReference type="GO" id="GO:0006749">
    <property type="term" value="P:glutathione metabolic process"/>
    <property type="evidence" value="ECO:0007669"/>
    <property type="project" value="TreeGrafter"/>
</dbReference>
<feature type="non-terminal residue" evidence="2">
    <location>
        <position position="1"/>
    </location>
</feature>
<dbReference type="GO" id="GO:0016853">
    <property type="term" value="F:isomerase activity"/>
    <property type="evidence" value="ECO:0007669"/>
    <property type="project" value="UniProtKB-KW"/>
</dbReference>
<dbReference type="InterPro" id="IPR036249">
    <property type="entry name" value="Thioredoxin-like_sf"/>
</dbReference>
<dbReference type="GO" id="GO:0004602">
    <property type="term" value="F:glutathione peroxidase activity"/>
    <property type="evidence" value="ECO:0007669"/>
    <property type="project" value="TreeGrafter"/>
</dbReference>
<accession>A0A966HS70</accession>
<dbReference type="InterPro" id="IPR001853">
    <property type="entry name" value="DSBA-like_thioredoxin_dom"/>
</dbReference>
<dbReference type="AlphaFoldDB" id="A0A966HS70"/>
<dbReference type="Proteomes" id="UP000747791">
    <property type="component" value="Unassembled WGS sequence"/>
</dbReference>
<proteinExistence type="predicted"/>
<dbReference type="InterPro" id="IPR051924">
    <property type="entry name" value="GST_Kappa/NadH"/>
</dbReference>
<sequence>LVAEKDNFFRSFVDKAFDAIWVDSLNMNNEEVFLKFIKTHDVNADLFSLKYNDPVIKNDLIKRTNESFAKGIFGVPSFIVNGKMFWGQDRLEFVFSEAKK</sequence>
<dbReference type="Gene3D" id="3.40.30.10">
    <property type="entry name" value="Glutaredoxin"/>
    <property type="match status" value="1"/>
</dbReference>